<dbReference type="GO" id="GO:0016491">
    <property type="term" value="F:oxidoreductase activity"/>
    <property type="evidence" value="ECO:0007669"/>
    <property type="project" value="UniProtKB-KW"/>
</dbReference>
<evidence type="ECO:0000256" key="10">
    <source>
        <dbReference type="ARBA" id="ARBA00022989"/>
    </source>
</evidence>
<comment type="similarity">
    <text evidence="4">Belongs to the HemJ family.</text>
</comment>
<keyword evidence="8 15" id="KW-0812">Transmembrane</keyword>
<dbReference type="UniPathway" id="UPA00251">
    <property type="reaction ID" value="UER00324"/>
</dbReference>
<organism evidence="16 17">
    <name type="scientific">Agrobacterium pusense</name>
    <dbReference type="NCBI Taxonomy" id="648995"/>
    <lineage>
        <taxon>Bacteria</taxon>
        <taxon>Pseudomonadati</taxon>
        <taxon>Pseudomonadota</taxon>
        <taxon>Alphaproteobacteria</taxon>
        <taxon>Hyphomicrobiales</taxon>
        <taxon>Rhizobiaceae</taxon>
        <taxon>Rhizobium/Agrobacterium group</taxon>
        <taxon>Agrobacterium</taxon>
    </lineage>
</organism>
<keyword evidence="11" id="KW-0560">Oxidoreductase</keyword>
<evidence type="ECO:0000256" key="4">
    <source>
        <dbReference type="ARBA" id="ARBA00006501"/>
    </source>
</evidence>
<keyword evidence="9" id="KW-0479">Metal-binding</keyword>
<keyword evidence="12" id="KW-0408">Iron</keyword>
<evidence type="ECO:0000256" key="7">
    <source>
        <dbReference type="ARBA" id="ARBA00022617"/>
    </source>
</evidence>
<evidence type="ECO:0000256" key="11">
    <source>
        <dbReference type="ARBA" id="ARBA00023002"/>
    </source>
</evidence>
<gene>
    <name evidence="16" type="ORF">FOB41_22295</name>
</gene>
<comment type="catalytic activity">
    <reaction evidence="14">
        <text>protoporphyrinogen IX + 3 A = protoporphyrin IX + 3 AH2</text>
        <dbReference type="Rhea" id="RHEA:62000"/>
        <dbReference type="ChEBI" id="CHEBI:13193"/>
        <dbReference type="ChEBI" id="CHEBI:17499"/>
        <dbReference type="ChEBI" id="CHEBI:57306"/>
        <dbReference type="ChEBI" id="CHEBI:57307"/>
    </reaction>
</comment>
<reference evidence="16 17" key="1">
    <citation type="submission" date="2020-04" db="EMBL/GenBank/DDBJ databases">
        <title>FDA dAtabase for Regulatory Grade micrObial Sequences (FDA-ARGOS): Supporting development and validation of Infectious Disease Dx tests.</title>
        <authorList>
            <person name="Sciortino C."/>
            <person name="Tallon L."/>
            <person name="Sadzewicz L."/>
            <person name="Vavikolanu K."/>
            <person name="Mehta A."/>
            <person name="Aluvathingal J."/>
            <person name="Nadendla S."/>
            <person name="Nandy P."/>
            <person name="Geyer C."/>
            <person name="Yan Y."/>
            <person name="Sichtig H."/>
        </authorList>
    </citation>
    <scope>NUCLEOTIDE SEQUENCE [LARGE SCALE GENOMIC DNA]</scope>
    <source>
        <strain evidence="16 17">FDAARGOS_633</strain>
    </source>
</reference>
<dbReference type="GO" id="GO:0005886">
    <property type="term" value="C:plasma membrane"/>
    <property type="evidence" value="ECO:0007669"/>
    <property type="project" value="UniProtKB-SubCell"/>
</dbReference>
<keyword evidence="6" id="KW-1003">Cell membrane</keyword>
<evidence type="ECO:0000256" key="6">
    <source>
        <dbReference type="ARBA" id="ARBA00022475"/>
    </source>
</evidence>
<keyword evidence="7" id="KW-0349">Heme</keyword>
<dbReference type="PANTHER" id="PTHR40255:SF1">
    <property type="entry name" value="PROTOPORPHYRINOGEN IX OXIDASE"/>
    <property type="match status" value="1"/>
</dbReference>
<comment type="pathway">
    <text evidence="3">Porphyrin-containing compound metabolism; protoporphyrin-IX biosynthesis; protoporphyrin-IX from protoporphyrinogen-IX: step 1/1.</text>
</comment>
<evidence type="ECO:0000256" key="2">
    <source>
        <dbReference type="ARBA" id="ARBA00004651"/>
    </source>
</evidence>
<evidence type="ECO:0000256" key="3">
    <source>
        <dbReference type="ARBA" id="ARBA00005073"/>
    </source>
</evidence>
<evidence type="ECO:0000256" key="12">
    <source>
        <dbReference type="ARBA" id="ARBA00023004"/>
    </source>
</evidence>
<dbReference type="Proteomes" id="UP000500870">
    <property type="component" value="Chromosome 3"/>
</dbReference>
<name>A0A6H0ZVS2_9HYPH</name>
<dbReference type="InterPro" id="IPR005265">
    <property type="entry name" value="HemJ-like"/>
</dbReference>
<evidence type="ECO:0000256" key="14">
    <source>
        <dbReference type="ARBA" id="ARBA00048390"/>
    </source>
</evidence>
<keyword evidence="10 15" id="KW-1133">Transmembrane helix</keyword>
<evidence type="ECO:0000313" key="17">
    <source>
        <dbReference type="Proteomes" id="UP000500870"/>
    </source>
</evidence>
<keyword evidence="13 15" id="KW-0472">Membrane</keyword>
<sequence>MAGGGMIALFKFVHFLAISVWIAGLVSLPGLYVQRAHVQNDDDRFRLQKIVRFSYVKVLSPAAFFAVASGTTLIFLQSTYLSWFSAKLALVAILVFLHVLTGLVILRLFNDGEIYPVWRFIVVTAFTSIIALGIVYLALAKPEIPALLPDWFHEPGALKRNIAPLIPWETP</sequence>
<evidence type="ECO:0000256" key="15">
    <source>
        <dbReference type="SAM" id="Phobius"/>
    </source>
</evidence>
<evidence type="ECO:0000256" key="1">
    <source>
        <dbReference type="ARBA" id="ARBA00001970"/>
    </source>
</evidence>
<feature type="transmembrane region" description="Helical" evidence="15">
    <location>
        <begin position="54"/>
        <end position="76"/>
    </location>
</feature>
<evidence type="ECO:0000256" key="5">
    <source>
        <dbReference type="ARBA" id="ARBA00017504"/>
    </source>
</evidence>
<evidence type="ECO:0000256" key="9">
    <source>
        <dbReference type="ARBA" id="ARBA00022723"/>
    </source>
</evidence>
<dbReference type="GO" id="GO:0046872">
    <property type="term" value="F:metal ion binding"/>
    <property type="evidence" value="ECO:0007669"/>
    <property type="project" value="UniProtKB-KW"/>
</dbReference>
<feature type="transmembrane region" description="Helical" evidence="15">
    <location>
        <begin position="88"/>
        <end position="110"/>
    </location>
</feature>
<evidence type="ECO:0000256" key="8">
    <source>
        <dbReference type="ARBA" id="ARBA00022692"/>
    </source>
</evidence>
<comment type="cofactor">
    <cofactor evidence="1">
        <name>heme b</name>
        <dbReference type="ChEBI" id="CHEBI:60344"/>
    </cofactor>
</comment>
<dbReference type="GO" id="GO:0006782">
    <property type="term" value="P:protoporphyrinogen IX biosynthetic process"/>
    <property type="evidence" value="ECO:0007669"/>
    <property type="project" value="UniProtKB-UniPathway"/>
</dbReference>
<dbReference type="PANTHER" id="PTHR40255">
    <property type="entry name" value="UPF0093 MEMBRANE PROTEIN SLR1790"/>
    <property type="match status" value="1"/>
</dbReference>
<evidence type="ECO:0000313" key="16">
    <source>
        <dbReference type="EMBL" id="QIX23880.1"/>
    </source>
</evidence>
<dbReference type="Pfam" id="PF03653">
    <property type="entry name" value="UPF0093"/>
    <property type="match status" value="1"/>
</dbReference>
<feature type="transmembrane region" description="Helical" evidence="15">
    <location>
        <begin position="12"/>
        <end position="33"/>
    </location>
</feature>
<dbReference type="AlphaFoldDB" id="A0A6H0ZVS2"/>
<dbReference type="EMBL" id="CP050899">
    <property type="protein sequence ID" value="QIX23880.1"/>
    <property type="molecule type" value="Genomic_DNA"/>
</dbReference>
<accession>A0A6H0ZVS2</accession>
<comment type="subcellular location">
    <subcellularLocation>
        <location evidence="2">Cell membrane</location>
        <topology evidence="2">Multi-pass membrane protein</topology>
    </subcellularLocation>
</comment>
<feature type="transmembrane region" description="Helical" evidence="15">
    <location>
        <begin position="117"/>
        <end position="139"/>
    </location>
</feature>
<proteinExistence type="inferred from homology"/>
<protein>
    <recommendedName>
        <fullName evidence="5">Protoporphyrinogen IX oxidase</fullName>
    </recommendedName>
</protein>
<evidence type="ECO:0000256" key="13">
    <source>
        <dbReference type="ARBA" id="ARBA00023136"/>
    </source>
</evidence>